<evidence type="ECO:0000256" key="1">
    <source>
        <dbReference type="ARBA" id="ARBA00007074"/>
    </source>
</evidence>
<evidence type="ECO:0000256" key="2">
    <source>
        <dbReference type="ARBA" id="ARBA00022670"/>
    </source>
</evidence>
<dbReference type="InterPro" id="IPR051202">
    <property type="entry name" value="Peptidase_C40"/>
</dbReference>
<dbReference type="InterPro" id="IPR000064">
    <property type="entry name" value="NLP_P60_dom"/>
</dbReference>
<evidence type="ECO:0000259" key="8">
    <source>
        <dbReference type="PROSITE" id="PS51935"/>
    </source>
</evidence>
<keyword evidence="6" id="KW-0732">Signal</keyword>
<dbReference type="RefSeq" id="WP_213483071.1">
    <property type="nucleotide sequence ID" value="NZ_CAJRAY010000002.1"/>
</dbReference>
<protein>
    <submittedName>
        <fullName evidence="9">NLP/P60 family protein putative cell wall hydrolase</fullName>
    </submittedName>
</protein>
<accession>A0ABN7RKA9</accession>
<dbReference type="InterPro" id="IPR003646">
    <property type="entry name" value="SH3-like_bac-type"/>
</dbReference>
<dbReference type="EMBL" id="CAJRAY010000002">
    <property type="protein sequence ID" value="CAG5076626.1"/>
    <property type="molecule type" value="Genomic_DNA"/>
</dbReference>
<comment type="similarity">
    <text evidence="1">Belongs to the peptidase C40 family.</text>
</comment>
<evidence type="ECO:0000256" key="3">
    <source>
        <dbReference type="ARBA" id="ARBA00022801"/>
    </source>
</evidence>
<dbReference type="PROSITE" id="PS51935">
    <property type="entry name" value="NLPC_P60"/>
    <property type="match status" value="1"/>
</dbReference>
<evidence type="ECO:0000313" key="9">
    <source>
        <dbReference type="EMBL" id="CAG5076626.1"/>
    </source>
</evidence>
<evidence type="ECO:0000259" key="7">
    <source>
        <dbReference type="PROSITE" id="PS51781"/>
    </source>
</evidence>
<evidence type="ECO:0000313" key="10">
    <source>
        <dbReference type="Proteomes" id="UP000681526"/>
    </source>
</evidence>
<dbReference type="SMART" id="SM00287">
    <property type="entry name" value="SH3b"/>
    <property type="match status" value="3"/>
</dbReference>
<keyword evidence="4" id="KW-0788">Thiol protease</keyword>
<dbReference type="PROSITE" id="PS51781">
    <property type="entry name" value="SH3B"/>
    <property type="match status" value="2"/>
</dbReference>
<reference evidence="9 10" key="1">
    <citation type="submission" date="2021-04" db="EMBL/GenBank/DDBJ databases">
        <authorList>
            <person name="Rakotoarivonina H."/>
        </authorList>
    </citation>
    <scope>NUCLEOTIDE SEQUENCE [LARGE SCALE GENOMIC DNA]</scope>
    <source>
        <strain evidence="9 10">XE</strain>
    </source>
</reference>
<evidence type="ECO:0000256" key="5">
    <source>
        <dbReference type="SAM" id="MobiDB-lite"/>
    </source>
</evidence>
<dbReference type="InterPro" id="IPR038765">
    <property type="entry name" value="Papain-like_cys_pep_sf"/>
</dbReference>
<evidence type="ECO:0000256" key="4">
    <source>
        <dbReference type="ARBA" id="ARBA00022807"/>
    </source>
</evidence>
<dbReference type="GO" id="GO:0016787">
    <property type="term" value="F:hydrolase activity"/>
    <property type="evidence" value="ECO:0007669"/>
    <property type="project" value="UniProtKB-KW"/>
</dbReference>
<comment type="caution">
    <text evidence="9">The sequence shown here is derived from an EMBL/GenBank/DDBJ whole genome shotgun (WGS) entry which is preliminary data.</text>
</comment>
<keyword evidence="10" id="KW-1185">Reference proteome</keyword>
<dbReference type="Gene3D" id="3.90.1720.10">
    <property type="entry name" value="endopeptidase domain like (from Nostoc punctiforme)"/>
    <property type="match status" value="1"/>
</dbReference>
<evidence type="ECO:0000256" key="6">
    <source>
        <dbReference type="SAM" id="SignalP"/>
    </source>
</evidence>
<dbReference type="Proteomes" id="UP000681526">
    <property type="component" value="Unassembled WGS sequence"/>
</dbReference>
<feature type="signal peptide" evidence="6">
    <location>
        <begin position="1"/>
        <end position="25"/>
    </location>
</feature>
<dbReference type="Gene3D" id="2.30.30.40">
    <property type="entry name" value="SH3 Domains"/>
    <property type="match status" value="3"/>
</dbReference>
<proteinExistence type="inferred from homology"/>
<keyword evidence="2" id="KW-0645">Protease</keyword>
<gene>
    <name evidence="9" type="primary">txxe-6</name>
    <name evidence="9" type="ORF">TXXE_00780</name>
</gene>
<dbReference type="SUPFAM" id="SSF54001">
    <property type="entry name" value="Cysteine proteinases"/>
    <property type="match status" value="1"/>
</dbReference>
<dbReference type="Pfam" id="PF00877">
    <property type="entry name" value="NLPC_P60"/>
    <property type="match status" value="1"/>
</dbReference>
<organism evidence="9 10">
    <name type="scientific">Thermobacillus xylanilyticus</name>
    <dbReference type="NCBI Taxonomy" id="76633"/>
    <lineage>
        <taxon>Bacteria</taxon>
        <taxon>Bacillati</taxon>
        <taxon>Bacillota</taxon>
        <taxon>Bacilli</taxon>
        <taxon>Bacillales</taxon>
        <taxon>Paenibacillaceae</taxon>
        <taxon>Thermobacillus</taxon>
    </lineage>
</organism>
<keyword evidence="3 9" id="KW-0378">Hydrolase</keyword>
<feature type="domain" description="NlpC/P60" evidence="8">
    <location>
        <begin position="283"/>
        <end position="428"/>
    </location>
</feature>
<sequence length="428" mass="47731">MRRNLLVAALAACIALASMPLAVFARTYAEQVHVIDTVNFRTLPSTSGERIRYLRKGEVLDLIERTNAYWLKVRDASGTVGYVSSLDKYVEIRTAAVTTDPNGEVIYGVNLRTGPSTDSDVIRMLKKGEPVWILEQVNKYWYRVADRDQVIGYASTNPKYIRTSFVPPVDTPEDPGPALPDEPSVPADPDETDKDLIDQPEEPAYKFEPNAVIVSTVTFRKGPGTSAERIRYMYAGEKLTVVNKHNDYWYYVQDAGGVYGYVSTSAKYISTSYVEPYKKLDRAVAAEQAINAGLKYLGTPYEFGSSRSDTSTFDCSDFVRQAYLDGIGLRLPGDSRSQGAYVKEVGKTKDDWRALSRGDLMFFMSYQGSKAADYANVDKTNARITHVGIYLGDGQVLHTYSEKSGGVRVDSIAGTHWEYRFLFGGFVY</sequence>
<dbReference type="Pfam" id="PF08239">
    <property type="entry name" value="SH3_3"/>
    <property type="match status" value="3"/>
</dbReference>
<dbReference type="PANTHER" id="PTHR47053">
    <property type="entry name" value="MUREIN DD-ENDOPEPTIDASE MEPH-RELATED"/>
    <property type="match status" value="1"/>
</dbReference>
<dbReference type="PANTHER" id="PTHR47053:SF1">
    <property type="entry name" value="MUREIN DD-ENDOPEPTIDASE MEPH-RELATED"/>
    <property type="match status" value="1"/>
</dbReference>
<feature type="domain" description="SH3b" evidence="7">
    <location>
        <begin position="208"/>
        <end position="273"/>
    </location>
</feature>
<feature type="region of interest" description="Disordered" evidence="5">
    <location>
        <begin position="164"/>
        <end position="194"/>
    </location>
</feature>
<name>A0ABN7RKA9_THEXY</name>
<feature type="chain" id="PRO_5046848604" evidence="6">
    <location>
        <begin position="26"/>
        <end position="428"/>
    </location>
</feature>
<dbReference type="CDD" id="cd00174">
    <property type="entry name" value="SH3"/>
    <property type="match status" value="1"/>
</dbReference>
<feature type="domain" description="SH3b" evidence="7">
    <location>
        <begin position="28"/>
        <end position="94"/>
    </location>
</feature>